<keyword evidence="1" id="KW-0238">DNA-binding</keyword>
<organism evidence="4 5">
    <name type="scientific">Corynebacterium pseudotuberculosis (strain C231)</name>
    <dbReference type="NCBI Taxonomy" id="681645"/>
    <lineage>
        <taxon>Bacteria</taxon>
        <taxon>Bacillati</taxon>
        <taxon>Actinomycetota</taxon>
        <taxon>Actinomycetes</taxon>
        <taxon>Mycobacteriales</taxon>
        <taxon>Corynebacteriaceae</taxon>
        <taxon>Corynebacterium</taxon>
    </lineage>
</organism>
<proteinExistence type="predicted"/>
<evidence type="ECO:0000313" key="4">
    <source>
        <dbReference type="EMBL" id="ADL10469.1"/>
    </source>
</evidence>
<dbReference type="OrthoDB" id="1822491at2"/>
<protein>
    <submittedName>
        <fullName evidence="4">Integrase</fullName>
    </submittedName>
</protein>
<dbReference type="KEGG" id="cpq:CPC231_05005"/>
<reference evidence="4 5" key="2">
    <citation type="journal article" date="2011" name="PLoS ONE">
        <title>Evidence for reductive genome evolution and lateral acquisition of virulence functions in two Corynebacterium pseudotuberculosis strains.</title>
        <authorList>
            <person name="Ruiz J.C."/>
            <person name="D'Afonseca V."/>
            <person name="Silva A."/>
            <person name="Ali A."/>
            <person name="Pinto A.C."/>
            <person name="Santos A.R."/>
            <person name="Rocha A.A."/>
            <person name="Lopes D.O."/>
            <person name="Dorella F.A."/>
            <person name="Pacheco L.G."/>
            <person name="Costa M.P."/>
            <person name="Turk M.Z."/>
            <person name="Seyffert N."/>
            <person name="Moraes P.M."/>
            <person name="Soares S.C."/>
            <person name="Almeida S.S."/>
            <person name="Castro T.L."/>
            <person name="Abreu V.A."/>
            <person name="Trost E."/>
            <person name="Baumbach J."/>
            <person name="Tauch A."/>
            <person name="Schneider M.P."/>
            <person name="McCulloch J."/>
            <person name="Cerdeira L.T."/>
            <person name="Ramos R.T."/>
            <person name="Zerlotini A."/>
            <person name="Dominitini A."/>
            <person name="Resende D.M."/>
            <person name="Coser E.M."/>
            <person name="Oliveira L.M."/>
            <person name="Pedrosa A.L."/>
            <person name="Vieira C.U."/>
            <person name="Guimaraes C.T."/>
            <person name="Bartholomeu D.C."/>
            <person name="Oliveira D.M."/>
            <person name="Santos F.R."/>
            <person name="Rabelo E.M."/>
            <person name="Lobo F.P."/>
            <person name="Franco G.R."/>
            <person name="Costa A.F."/>
            <person name="Castro I.M."/>
            <person name="Dias S.R."/>
            <person name="Ferro J.A."/>
            <person name="Ortega J.M."/>
            <person name="Paiva L.V."/>
            <person name="Goulart L.R."/>
            <person name="Almeida J.F."/>
            <person name="Ferro M.I."/>
            <person name="Carneiro N.P."/>
            <person name="Falcao P.R."/>
            <person name="Grynberg P."/>
            <person name="Teixeira S.M."/>
            <person name="Brommonschenkel S."/>
            <person name="Oliveira S.C."/>
            <person name="Meyer R."/>
            <person name="Moore R.J."/>
            <person name="Miyoshi A."/>
            <person name="Oliveira G.C."/>
            <person name="Azevedo V."/>
        </authorList>
    </citation>
    <scope>NUCLEOTIDE SEQUENCE [LARGE SCALE GENOMIC DNA]</scope>
    <source>
        <strain evidence="4 5">C231</strain>
    </source>
</reference>
<dbReference type="GO" id="GO:0015074">
    <property type="term" value="P:DNA integration"/>
    <property type="evidence" value="ECO:0007669"/>
    <property type="project" value="InterPro"/>
</dbReference>
<feature type="region of interest" description="Disordered" evidence="2">
    <location>
        <begin position="65"/>
        <end position="88"/>
    </location>
</feature>
<dbReference type="InterPro" id="IPR004107">
    <property type="entry name" value="Integrase_SAM-like_N"/>
</dbReference>
<feature type="domain" description="Integrase SAM-like N-terminal" evidence="3">
    <location>
        <begin position="3"/>
        <end position="58"/>
    </location>
</feature>
<evidence type="ECO:0000256" key="1">
    <source>
        <dbReference type="ARBA" id="ARBA00023125"/>
    </source>
</evidence>
<dbReference type="Proteomes" id="UP000000276">
    <property type="component" value="Chromosome"/>
</dbReference>
<evidence type="ECO:0000313" key="5">
    <source>
        <dbReference type="Proteomes" id="UP000000276"/>
    </source>
</evidence>
<evidence type="ECO:0000259" key="3">
    <source>
        <dbReference type="Pfam" id="PF14659"/>
    </source>
</evidence>
<reference evidence="4 5" key="1">
    <citation type="journal article" date="2011" name="J. Bacteriol.">
        <title>Complete genome sequence of Corynebacterium pseudotuberculosis I19, a strain isolated from a cow in Israel with bovine mastitis.</title>
        <authorList>
            <consortium name="Consortium: Rede Paraense de Genomica e Proteomica (RPGP)"/>
            <person name="Silva A."/>
            <person name="Schneider M.P."/>
            <person name="Cerdeira L."/>
            <person name="Barbosa M.S."/>
            <person name="Ramos R.T."/>
            <person name="Carneiro A.R."/>
            <person name="Santos R."/>
            <person name="Lima M."/>
            <person name="D'Afonseca V."/>
            <person name="Almeida S.S."/>
            <person name="Santos A.R."/>
            <person name="Soares S.C."/>
            <person name="Pinto A.C."/>
            <person name="Ali A."/>
            <person name="Dorella F.A."/>
            <person name="Rocha F."/>
            <person name="de Abreu V.A."/>
            <person name="Trost E."/>
            <person name="Tauch A."/>
            <person name="Shpigel N."/>
            <person name="Miyoshi A."/>
            <person name="Azevedo V."/>
        </authorList>
    </citation>
    <scope>NUCLEOTIDE SEQUENCE [LARGE SCALE GENOMIC DNA]</scope>
    <source>
        <strain evidence="4 5">C231</strain>
    </source>
</reference>
<dbReference type="Gene3D" id="1.10.150.130">
    <property type="match status" value="1"/>
</dbReference>
<dbReference type="Pfam" id="PF14659">
    <property type="entry name" value="Phage_int_SAM_3"/>
    <property type="match status" value="1"/>
</dbReference>
<dbReference type="RefSeq" id="WP_014300677.1">
    <property type="nucleotide sequence ID" value="NC_017301.2"/>
</dbReference>
<evidence type="ECO:0000256" key="2">
    <source>
        <dbReference type="SAM" id="MobiDB-lite"/>
    </source>
</evidence>
<dbReference type="AlphaFoldDB" id="D9QA93"/>
<dbReference type="GO" id="GO:0003677">
    <property type="term" value="F:DNA binding"/>
    <property type="evidence" value="ECO:0007669"/>
    <property type="project" value="UniProtKB-KW"/>
</dbReference>
<dbReference type="EMBL" id="CP001829">
    <property type="protein sequence ID" value="ADL10469.1"/>
    <property type="molecule type" value="Genomic_DNA"/>
</dbReference>
<gene>
    <name evidence="4" type="ORF">CPC231_05005</name>
</gene>
<name>D9QA93_CORP2</name>
<keyword evidence="5" id="KW-1185">Reference proteome</keyword>
<accession>D9QA93</accession>
<dbReference type="InterPro" id="IPR010998">
    <property type="entry name" value="Integrase_recombinase_N"/>
</dbReference>
<dbReference type="HOGENOM" id="CLU_2463845_0_0_11"/>
<sequence length="88" mass="10257">MPTVSEMMHIWLSTIQSQVQESTRVVYDTTMRTRVLNYKRLCKTPINKLTWDIIAQWWQDTVTAHPDTHSKQSHVSETMGRYDSGCGL</sequence>